<protein>
    <submittedName>
        <fullName evidence="2">Uncharacterized protein</fullName>
    </submittedName>
</protein>
<organism evidence="2 3">
    <name type="scientific">Bacillus safensis</name>
    <dbReference type="NCBI Taxonomy" id="561879"/>
    <lineage>
        <taxon>Bacteria</taxon>
        <taxon>Bacillati</taxon>
        <taxon>Bacillota</taxon>
        <taxon>Bacilli</taxon>
        <taxon>Bacillales</taxon>
        <taxon>Bacillaceae</taxon>
        <taxon>Bacillus</taxon>
    </lineage>
</organism>
<dbReference type="GeneID" id="79395817"/>
<evidence type="ECO:0000256" key="1">
    <source>
        <dbReference type="SAM" id="Phobius"/>
    </source>
</evidence>
<feature type="transmembrane region" description="Helical" evidence="1">
    <location>
        <begin position="20"/>
        <end position="38"/>
    </location>
</feature>
<keyword evidence="1" id="KW-0472">Membrane</keyword>
<evidence type="ECO:0000313" key="2">
    <source>
        <dbReference type="EMBL" id="QEK62762.1"/>
    </source>
</evidence>
<proteinExistence type="predicted"/>
<keyword evidence="3" id="KW-1185">Reference proteome</keyword>
<evidence type="ECO:0000313" key="3">
    <source>
        <dbReference type="Proteomes" id="UP000325032"/>
    </source>
</evidence>
<keyword evidence="1" id="KW-1133">Transmembrane helix</keyword>
<accession>A0A5C0WED4</accession>
<gene>
    <name evidence="2" type="ORF">FX981_00947</name>
</gene>
<name>A0A5C0WED4_BACIA</name>
<keyword evidence="1" id="KW-0812">Transmembrane</keyword>
<sequence length="43" mass="4866">MGLYPTRYFKKKSGDHMGFTTWVAIIVALAVVFGLFGSKKRDK</sequence>
<reference evidence="2 3" key="1">
    <citation type="journal article" date="2018" name="Plant Biotechnol. Rep.">
        <title>Diversity and antifungal activity of endophytic bacteria associated with Panax ginseng seedlings.</title>
        <authorList>
            <person name="Park J.M."/>
            <person name="Hong C.E."/>
            <person name="Jo S.H."/>
        </authorList>
    </citation>
    <scope>NUCLEOTIDE SEQUENCE [LARGE SCALE GENOMIC DNA]</scope>
    <source>
        <strain evidence="2 3">PgKB20</strain>
    </source>
</reference>
<dbReference type="RefSeq" id="WP_254968466.1">
    <property type="nucleotide sequence ID" value="NZ_CP043404.1"/>
</dbReference>
<dbReference type="AlphaFoldDB" id="A0A5C0WED4"/>
<dbReference type="EMBL" id="CP043404">
    <property type="protein sequence ID" value="QEK62762.1"/>
    <property type="molecule type" value="Genomic_DNA"/>
</dbReference>
<dbReference type="Proteomes" id="UP000325032">
    <property type="component" value="Chromosome"/>
</dbReference>